<sequence length="140" mass="15164">IKSSIIIDITANKSIEMFKYVLLVAFIAYASAAAVSSSDDAHAEVSLQKSEVRVNGFDTELETSNSIHVVQHGDEKGNINGEYGWISPEGEHVIINYVADESGYHPKSELLPTAPPVPEAIVKALEYIASHPSKEGVQKN</sequence>
<evidence type="ECO:0000313" key="3">
    <source>
        <dbReference type="EMBL" id="JAI19733.1"/>
    </source>
</evidence>
<dbReference type="InterPro" id="IPR000618">
    <property type="entry name" value="Insect_cuticle"/>
</dbReference>
<reference evidence="3" key="1">
    <citation type="submission" date="2015-06" db="EMBL/GenBank/DDBJ databases">
        <authorList>
            <person name="Hoefler B.C."/>
            <person name="Straight P.D."/>
        </authorList>
    </citation>
    <scope>NUCLEOTIDE SEQUENCE</scope>
</reference>
<dbReference type="PROSITE" id="PS00233">
    <property type="entry name" value="CHIT_BIND_RR_1"/>
    <property type="match status" value="1"/>
</dbReference>
<dbReference type="PANTHER" id="PTHR10380">
    <property type="entry name" value="CUTICLE PROTEIN"/>
    <property type="match status" value="1"/>
</dbReference>
<dbReference type="GO" id="GO:0008010">
    <property type="term" value="F:structural constituent of chitin-based larval cuticle"/>
    <property type="evidence" value="ECO:0007669"/>
    <property type="project" value="TreeGrafter"/>
</dbReference>
<evidence type="ECO:0000256" key="1">
    <source>
        <dbReference type="ARBA" id="ARBA00022460"/>
    </source>
</evidence>
<proteinExistence type="predicted"/>
<dbReference type="OrthoDB" id="6343684at2759"/>
<dbReference type="PANTHER" id="PTHR10380:SF237">
    <property type="entry name" value="CUTICULAR PROTEIN 65AU, ISOFORM A-RELATED"/>
    <property type="match status" value="1"/>
</dbReference>
<protein>
    <submittedName>
        <fullName evidence="3">Larval cuticle protein 2</fullName>
    </submittedName>
</protein>
<dbReference type="InterPro" id="IPR031311">
    <property type="entry name" value="CHIT_BIND_RR_consensus"/>
</dbReference>
<dbReference type="Pfam" id="PF00379">
    <property type="entry name" value="Chitin_bind_4"/>
    <property type="match status" value="1"/>
</dbReference>
<dbReference type="AlphaFoldDB" id="A0A0K8TZQ2"/>
<organism evidence="3">
    <name type="scientific">Bactrocera latifrons</name>
    <name type="common">Malaysian fruit fly</name>
    <name type="synonym">Chaetodacus latifrons</name>
    <dbReference type="NCBI Taxonomy" id="174628"/>
    <lineage>
        <taxon>Eukaryota</taxon>
        <taxon>Metazoa</taxon>
        <taxon>Ecdysozoa</taxon>
        <taxon>Arthropoda</taxon>
        <taxon>Hexapoda</taxon>
        <taxon>Insecta</taxon>
        <taxon>Pterygota</taxon>
        <taxon>Neoptera</taxon>
        <taxon>Endopterygota</taxon>
        <taxon>Diptera</taxon>
        <taxon>Brachycera</taxon>
        <taxon>Muscomorpha</taxon>
        <taxon>Tephritoidea</taxon>
        <taxon>Tephritidae</taxon>
        <taxon>Bactrocera</taxon>
        <taxon>Bactrocera</taxon>
    </lineage>
</organism>
<keyword evidence="1 2" id="KW-0193">Cuticle</keyword>
<name>A0A0K8TZQ2_BACLA</name>
<dbReference type="PROSITE" id="PS51155">
    <property type="entry name" value="CHIT_BIND_RR_2"/>
    <property type="match status" value="1"/>
</dbReference>
<feature type="non-terminal residue" evidence="3">
    <location>
        <position position="1"/>
    </location>
</feature>
<dbReference type="GO" id="GO:0062129">
    <property type="term" value="C:chitin-based extracellular matrix"/>
    <property type="evidence" value="ECO:0007669"/>
    <property type="project" value="TreeGrafter"/>
</dbReference>
<dbReference type="InterPro" id="IPR050468">
    <property type="entry name" value="Cuticle_Struct_Prot"/>
</dbReference>
<gene>
    <name evidence="3" type="primary">Lcp2_3</name>
    <name evidence="3" type="ORF">c0_g1_i1</name>
</gene>
<evidence type="ECO:0000256" key="2">
    <source>
        <dbReference type="PROSITE-ProRule" id="PRU00497"/>
    </source>
</evidence>
<accession>A0A0K8TZQ2</accession>
<dbReference type="EMBL" id="GDHF01032581">
    <property type="protein sequence ID" value="JAI19733.1"/>
    <property type="molecule type" value="Transcribed_RNA"/>
</dbReference>